<keyword evidence="2" id="KW-1185">Reference proteome</keyword>
<dbReference type="EMBL" id="CDHK01000021">
    <property type="protein sequence ID" value="CEJ62700.1"/>
    <property type="molecule type" value="Genomic_DNA"/>
</dbReference>
<protein>
    <submittedName>
        <fullName evidence="1">Uncharacterized protein</fullName>
    </submittedName>
</protein>
<gene>
    <name evidence="1" type="ORF">PMG11_11193</name>
</gene>
<dbReference type="STRING" id="104259.A0A0F7U4N9"/>
<name>A0A0F7U4N9_PENBI</name>
<dbReference type="OrthoDB" id="4525925at2759"/>
<reference evidence="2" key="1">
    <citation type="journal article" date="2015" name="Genome Announc.">
        <title>Draft genome sequence of the fungus Penicillium brasilianum MG11.</title>
        <authorList>
            <person name="Horn F."/>
            <person name="Linde J."/>
            <person name="Mattern D.J."/>
            <person name="Walther G."/>
            <person name="Guthke R."/>
            <person name="Brakhage A.A."/>
            <person name="Valiante V."/>
        </authorList>
    </citation>
    <scope>NUCLEOTIDE SEQUENCE [LARGE SCALE GENOMIC DNA]</scope>
    <source>
        <strain evidence="2">MG11</strain>
    </source>
</reference>
<dbReference type="Proteomes" id="UP000042958">
    <property type="component" value="Unassembled WGS sequence"/>
</dbReference>
<dbReference type="AlphaFoldDB" id="A0A0F7U4N9"/>
<accession>A0A0F7U4N9</accession>
<sequence>MGLRGTALQVGATVDRPIVHTLRCLHQPFNLRVRPPRQRISQAKAVFRPVAVASSKETSAYCNCGGILAPTLNPTASGLLNCAYTALPTHSYDPGRTPPSATPARSYAPGKCKVHIVQALGQQFRDPEVVLGINITDAHGTTIGNNKGSVKWGQTLNTDSLLPWVLIVTPQSGISSKRGTSGAFLRKRAGGPIHSNRLLFESGPVYFAYASQTWDTTSSQCSVGDWNNGNANDFFESLIFGEDFLPNRQIDCLFDCPAPDNSEKRDMVEHHDKGWKQDLKSPSPTIGNDPSPSVEQLYEIRDLNPQASHGAAWVKYAPSGARYFKEWQEKTGNDIVYSCDFDDFFNVVALNRAQPASGIRGILQEAGYGTGREYLAVSIEGPKDNPIADFTNTISATQGVFLANTNDRGSPPVAWQFSAVAWELWKRTVLTENPEWKNDMSKADYSGITSFWRREIDNEDTQSILHDAFNDLDINSIQTWYPADTNQDTNPFWALLGSPNGNGIQHFLTDNKVELKGKRVISISAVMRSSGYYTMWATFG</sequence>
<evidence type="ECO:0000313" key="2">
    <source>
        <dbReference type="Proteomes" id="UP000042958"/>
    </source>
</evidence>
<evidence type="ECO:0000313" key="1">
    <source>
        <dbReference type="EMBL" id="CEJ62700.1"/>
    </source>
</evidence>
<organism evidence="1 2">
    <name type="scientific">Penicillium brasilianum</name>
    <dbReference type="NCBI Taxonomy" id="104259"/>
    <lineage>
        <taxon>Eukaryota</taxon>
        <taxon>Fungi</taxon>
        <taxon>Dikarya</taxon>
        <taxon>Ascomycota</taxon>
        <taxon>Pezizomycotina</taxon>
        <taxon>Eurotiomycetes</taxon>
        <taxon>Eurotiomycetidae</taxon>
        <taxon>Eurotiales</taxon>
        <taxon>Aspergillaceae</taxon>
        <taxon>Penicillium</taxon>
    </lineage>
</organism>
<proteinExistence type="predicted"/>